<evidence type="ECO:0000256" key="4">
    <source>
        <dbReference type="RuleBase" id="RU003744"/>
    </source>
</evidence>
<keyword evidence="3 5" id="KW-0732">Signal</keyword>
<evidence type="ECO:0000256" key="5">
    <source>
        <dbReference type="SAM" id="SignalP"/>
    </source>
</evidence>
<evidence type="ECO:0000313" key="8">
    <source>
        <dbReference type="Proteomes" id="UP000003157"/>
    </source>
</evidence>
<organism evidence="7 8">
    <name type="scientific">Coprobacillus cateniformis</name>
    <dbReference type="NCBI Taxonomy" id="100884"/>
    <lineage>
        <taxon>Bacteria</taxon>
        <taxon>Bacillati</taxon>
        <taxon>Bacillota</taxon>
        <taxon>Erysipelotrichia</taxon>
        <taxon>Erysipelotrichales</taxon>
        <taxon>Coprobacillaceae</taxon>
        <taxon>Coprobacillus</taxon>
    </lineage>
</organism>
<dbReference type="PANTHER" id="PTHR35936">
    <property type="entry name" value="MEMBRANE-BOUND LYTIC MUREIN TRANSGLYCOSYLASE F"/>
    <property type="match status" value="1"/>
</dbReference>
<dbReference type="EMBL" id="ADKX01000041">
    <property type="protein sequence ID" value="EFW03957.1"/>
    <property type="molecule type" value="Genomic_DNA"/>
</dbReference>
<proteinExistence type="inferred from homology"/>
<dbReference type="Proteomes" id="UP000003157">
    <property type="component" value="Unassembled WGS sequence"/>
</dbReference>
<dbReference type="InterPro" id="IPR018313">
    <property type="entry name" value="SBP_3_CS"/>
</dbReference>
<accession>E7GDA6</accession>
<dbReference type="Gene3D" id="3.40.190.10">
    <property type="entry name" value="Periplasmic binding protein-like II"/>
    <property type="match status" value="2"/>
</dbReference>
<feature type="domain" description="Solute-binding protein family 3/N-terminal" evidence="6">
    <location>
        <begin position="35"/>
        <end position="252"/>
    </location>
</feature>
<dbReference type="STRING" id="100884.GCA_000269565_00402"/>
<dbReference type="Pfam" id="PF00497">
    <property type="entry name" value="SBP_bac_3"/>
    <property type="match status" value="1"/>
</dbReference>
<comment type="similarity">
    <text evidence="2 4">Belongs to the bacterial solute-binding protein 3 family.</text>
</comment>
<dbReference type="PANTHER" id="PTHR35936:SF17">
    <property type="entry name" value="ARGININE-BINDING EXTRACELLULAR PROTEIN ARTP"/>
    <property type="match status" value="1"/>
</dbReference>
<feature type="chain" id="PRO_5003218382" evidence="5">
    <location>
        <begin position="20"/>
        <end position="252"/>
    </location>
</feature>
<dbReference type="PROSITE" id="PS01039">
    <property type="entry name" value="SBP_BACTERIAL_3"/>
    <property type="match status" value="1"/>
</dbReference>
<name>E7GDA6_9FIRM</name>
<dbReference type="OrthoDB" id="9774451at2"/>
<feature type="signal peptide" evidence="5">
    <location>
        <begin position="1"/>
        <end position="19"/>
    </location>
</feature>
<dbReference type="GeneID" id="78228315"/>
<dbReference type="InterPro" id="IPR001638">
    <property type="entry name" value="Solute-binding_3/MltF_N"/>
</dbReference>
<dbReference type="RefSeq" id="WP_008789836.1">
    <property type="nucleotide sequence ID" value="NZ_AKCB01000001.1"/>
</dbReference>
<comment type="subcellular location">
    <subcellularLocation>
        <location evidence="1">Cell envelope</location>
    </subcellularLocation>
</comment>
<dbReference type="SUPFAM" id="SSF53850">
    <property type="entry name" value="Periplasmic binding protein-like II"/>
    <property type="match status" value="1"/>
</dbReference>
<gene>
    <name evidence="7" type="ORF">HMPREF9488_02749</name>
</gene>
<dbReference type="GO" id="GO:0030313">
    <property type="term" value="C:cell envelope"/>
    <property type="evidence" value="ECO:0007669"/>
    <property type="project" value="UniProtKB-SubCell"/>
</dbReference>
<evidence type="ECO:0000259" key="6">
    <source>
        <dbReference type="SMART" id="SM00062"/>
    </source>
</evidence>
<reference evidence="7 8" key="1">
    <citation type="submission" date="2010-12" db="EMBL/GenBank/DDBJ databases">
        <title>The Genome Sequence of Coprobacillus sp. strain 29_1.</title>
        <authorList>
            <consortium name="The Broad Institute Genome Sequencing Platform"/>
            <person name="Earl A."/>
            <person name="Ward D."/>
            <person name="Feldgarden M."/>
            <person name="Gevers D."/>
            <person name="Daigneault M."/>
            <person name="Sibley C.D."/>
            <person name="White A."/>
            <person name="Strauss J."/>
            <person name="Allen-Vercoe E."/>
            <person name="Young S.K."/>
            <person name="Zeng Q."/>
            <person name="Gargeya S."/>
            <person name="Fitzgerald M."/>
            <person name="Haas B."/>
            <person name="Abouelleil A."/>
            <person name="Alvarado L."/>
            <person name="Arachchi H.M."/>
            <person name="Berlin A."/>
            <person name="Brown A."/>
            <person name="Chapman S.B."/>
            <person name="Chen Z."/>
            <person name="Dunbar C."/>
            <person name="Freedman E."/>
            <person name="Gearin G."/>
            <person name="Gellesch M."/>
            <person name="Goldberg J."/>
            <person name="Griggs A."/>
            <person name="Gujja S."/>
            <person name="Heilman E."/>
            <person name="Heiman D."/>
            <person name="Howarth C."/>
            <person name="Larson L."/>
            <person name="Lui A."/>
            <person name="MacDonald P.J.P."/>
            <person name="Mehta T."/>
            <person name="Montmayeur A."/>
            <person name="Murphy C."/>
            <person name="Neiman D."/>
            <person name="Pearson M."/>
            <person name="Priest M."/>
            <person name="Roberts A."/>
            <person name="Saif S."/>
            <person name="Shea T."/>
            <person name="Shenoy N."/>
            <person name="Sisk P."/>
            <person name="Stolte C."/>
            <person name="Sykes S."/>
            <person name="White J."/>
            <person name="Yandava C."/>
            <person name="Nusbaum C."/>
            <person name="Birren B."/>
        </authorList>
    </citation>
    <scope>NUCLEOTIDE SEQUENCE [LARGE SCALE GENOMIC DNA]</scope>
    <source>
        <strain evidence="7 8">29_1</strain>
    </source>
</reference>
<evidence type="ECO:0000256" key="3">
    <source>
        <dbReference type="ARBA" id="ARBA00022729"/>
    </source>
</evidence>
<dbReference type="HOGENOM" id="CLU_019602_18_2_9"/>
<dbReference type="AlphaFoldDB" id="E7GDA6"/>
<dbReference type="PROSITE" id="PS51257">
    <property type="entry name" value="PROKAR_LIPOPROTEIN"/>
    <property type="match status" value="1"/>
</dbReference>
<keyword evidence="8" id="KW-1185">Reference proteome</keyword>
<evidence type="ECO:0000256" key="1">
    <source>
        <dbReference type="ARBA" id="ARBA00004196"/>
    </source>
</evidence>
<evidence type="ECO:0000313" key="7">
    <source>
        <dbReference type="EMBL" id="EFW03957.1"/>
    </source>
</evidence>
<comment type="caution">
    <text evidence="7">The sequence shown here is derived from an EMBL/GenBank/DDBJ whole genome shotgun (WGS) entry which is preliminary data.</text>
</comment>
<protein>
    <submittedName>
        <fullName evidence="7">Arginine-binding extracellular protein artP</fullName>
    </submittedName>
</protein>
<dbReference type="SMART" id="SM00062">
    <property type="entry name" value="PBPb"/>
    <property type="match status" value="1"/>
</dbReference>
<evidence type="ECO:0000256" key="2">
    <source>
        <dbReference type="ARBA" id="ARBA00010333"/>
    </source>
</evidence>
<sequence length="252" mass="27691">MKKILKVMLVIMMAVMVTACGGGDNTDSGDKKETKLLIGISPDYPPYESLNTKNEMEGFDIDMTKELVDIMNKNGGNYSYEFKQMSFESIRSSVETDQVDLGISGFTKHDEWDVEWSHKYNDSKQVALIAGDSNIKTAADLEGKKVGAQVGATGETCAKDIKNADVKAVTDVKVLVETLRTGGVDAVILDYAVAKNYVDNSGFKMIDQALLEEENLIISKKGNTELMNAVNKALDEFVGSDKYNELKEKWGA</sequence>
<dbReference type="eggNOG" id="COG0834">
    <property type="taxonomic scope" value="Bacteria"/>
</dbReference>